<evidence type="ECO:0000313" key="2">
    <source>
        <dbReference type="WBParaSite" id="GPLIN_001617900"/>
    </source>
</evidence>
<reference evidence="1" key="1">
    <citation type="submission" date="2013-12" db="EMBL/GenBank/DDBJ databases">
        <authorList>
            <person name="Aslett M."/>
        </authorList>
    </citation>
    <scope>NUCLEOTIDE SEQUENCE [LARGE SCALE GENOMIC DNA]</scope>
    <source>
        <strain evidence="1">Lindley</strain>
    </source>
</reference>
<accession>A0A183CTH1</accession>
<dbReference type="Gene3D" id="3.30.40.10">
    <property type="entry name" value="Zinc/RING finger domain, C3HC4 (zinc finger)"/>
    <property type="match status" value="1"/>
</dbReference>
<protein>
    <submittedName>
        <fullName evidence="2">Transferrin</fullName>
    </submittedName>
</protein>
<name>A0A183CTH1_GLOPA</name>
<proteinExistence type="predicted"/>
<organism evidence="1 2">
    <name type="scientific">Globodera pallida</name>
    <name type="common">Potato cyst nematode worm</name>
    <name type="synonym">Heterodera pallida</name>
    <dbReference type="NCBI Taxonomy" id="36090"/>
    <lineage>
        <taxon>Eukaryota</taxon>
        <taxon>Metazoa</taxon>
        <taxon>Ecdysozoa</taxon>
        <taxon>Nematoda</taxon>
        <taxon>Chromadorea</taxon>
        <taxon>Rhabditida</taxon>
        <taxon>Tylenchina</taxon>
        <taxon>Tylenchomorpha</taxon>
        <taxon>Tylenchoidea</taxon>
        <taxon>Heteroderidae</taxon>
        <taxon>Heteroderinae</taxon>
        <taxon>Globodera</taxon>
    </lineage>
</organism>
<keyword evidence="1" id="KW-1185">Reference proteome</keyword>
<reference evidence="2" key="3">
    <citation type="submission" date="2016-06" db="UniProtKB">
        <authorList>
            <consortium name="WormBaseParasite"/>
        </authorList>
    </citation>
    <scope>IDENTIFICATION</scope>
</reference>
<dbReference type="InterPro" id="IPR013083">
    <property type="entry name" value="Znf_RING/FYVE/PHD"/>
</dbReference>
<dbReference type="Proteomes" id="UP000050741">
    <property type="component" value="Unassembled WGS sequence"/>
</dbReference>
<evidence type="ECO:0000313" key="1">
    <source>
        <dbReference type="Proteomes" id="UP000050741"/>
    </source>
</evidence>
<dbReference type="WBParaSite" id="GPLIN_001617900">
    <property type="protein sequence ID" value="GPLIN_001617900"/>
    <property type="gene ID" value="GPLIN_001617900"/>
</dbReference>
<sequence length="38" mass="4405">ACANLTLEAFQEFCKDPRLEWICRDCFAQKGPHCVFTI</sequence>
<dbReference type="AlphaFoldDB" id="A0A183CTH1"/>
<reference evidence="1" key="2">
    <citation type="submission" date="2014-05" db="EMBL/GenBank/DDBJ databases">
        <title>The genome and life-stage specific transcriptomes of Globodera pallida elucidate key aspects of plant parasitism by a cyst nematode.</title>
        <authorList>
            <person name="Cotton J.A."/>
            <person name="Lilley C.J."/>
            <person name="Jones L.M."/>
            <person name="Kikuchi T."/>
            <person name="Reid A.J."/>
            <person name="Thorpe P."/>
            <person name="Tsai I.J."/>
            <person name="Beasley H."/>
            <person name="Blok V."/>
            <person name="Cock P.J.A."/>
            <person name="Van den Akker S.E."/>
            <person name="Holroyd N."/>
            <person name="Hunt M."/>
            <person name="Mantelin S."/>
            <person name="Naghra H."/>
            <person name="Pain A."/>
            <person name="Palomares-Rius J.E."/>
            <person name="Zarowiecki M."/>
            <person name="Berriman M."/>
            <person name="Jones J.T."/>
            <person name="Urwin P.E."/>
        </authorList>
    </citation>
    <scope>NUCLEOTIDE SEQUENCE [LARGE SCALE GENOMIC DNA]</scope>
    <source>
        <strain evidence="1">Lindley</strain>
    </source>
</reference>